<organism evidence="1 2">
    <name type="scientific">Pseudoalteromonas piratica</name>
    <dbReference type="NCBI Taxonomy" id="1348114"/>
    <lineage>
        <taxon>Bacteria</taxon>
        <taxon>Pseudomonadati</taxon>
        <taxon>Pseudomonadota</taxon>
        <taxon>Gammaproteobacteria</taxon>
        <taxon>Alteromonadales</taxon>
        <taxon>Pseudoalteromonadaceae</taxon>
        <taxon>Pseudoalteromonas</taxon>
    </lineage>
</organism>
<name>A0A0A7EKC6_9GAMM</name>
<dbReference type="EMBL" id="CP009889">
    <property type="protein sequence ID" value="AIY67079.1"/>
    <property type="molecule type" value="Genomic_DNA"/>
</dbReference>
<dbReference type="HOGENOM" id="CLU_1218924_0_0_6"/>
<dbReference type="KEGG" id="pseo:OM33_18570"/>
<protein>
    <submittedName>
        <fullName evidence="1">Uncharacterized protein</fullName>
    </submittedName>
</protein>
<gene>
    <name evidence="1" type="ORF">OM33_18570</name>
</gene>
<dbReference type="OrthoDB" id="6905277at2"/>
<dbReference type="AlphaFoldDB" id="A0A0A7EKC6"/>
<dbReference type="eggNOG" id="ENOG5033IYW">
    <property type="taxonomic scope" value="Bacteria"/>
</dbReference>
<sequence>MKPSIENLCCLIKFVPEKYVKSVMDEGLLYMNTLKYFRTYEDSDEALRGDKYEGLSASFLPDQIHISVNGNKIDGIIGKVDVRPHHVDEIKLFCMTALTHDILFDGFVLDRRFANFGDKAIIIEGKGLVSFFQMLRNRVKDDQSVYAIDSTFKTNGFVEYVDRNHHHKELTVFHKFKEYSWQHEFRIAFERPEHEGPFPLYIGSLKDIAYVKDTKEVLETKYSLKGF</sequence>
<accession>A0A0A7EKC6</accession>
<dbReference type="RefSeq" id="WP_040135842.1">
    <property type="nucleotide sequence ID" value="NZ_CP009889.1"/>
</dbReference>
<proteinExistence type="predicted"/>
<keyword evidence="2" id="KW-1185">Reference proteome</keyword>
<reference evidence="1 2" key="1">
    <citation type="submission" date="2014-11" db="EMBL/GenBank/DDBJ databases">
        <title>Complete Genome Sequence of Pseudoalteromonas sp. Strain OCN003 Isolated from Kaneohe Bay, Oahu, Hawaii.</title>
        <authorList>
            <person name="Beurmann S."/>
            <person name="Videau P."/>
            <person name="Ushijima B."/>
            <person name="Smith A.M."/>
            <person name="Aeby G.S."/>
            <person name="Callahan S.M."/>
            <person name="Belcaid M."/>
        </authorList>
    </citation>
    <scope>NUCLEOTIDE SEQUENCE [LARGE SCALE GENOMIC DNA]</scope>
    <source>
        <strain evidence="1 2">OCN003</strain>
    </source>
</reference>
<dbReference type="Proteomes" id="UP000030341">
    <property type="component" value="Chromosome 2"/>
</dbReference>
<evidence type="ECO:0000313" key="1">
    <source>
        <dbReference type="EMBL" id="AIY67079.1"/>
    </source>
</evidence>
<evidence type="ECO:0000313" key="2">
    <source>
        <dbReference type="Proteomes" id="UP000030341"/>
    </source>
</evidence>